<protein>
    <submittedName>
        <fullName evidence="1">Uncharacterized protein</fullName>
    </submittedName>
</protein>
<evidence type="ECO:0000313" key="1">
    <source>
        <dbReference type="EMBL" id="KAJ9126521.1"/>
    </source>
</evidence>
<proteinExistence type="predicted"/>
<accession>A0ACC2XU28</accession>
<evidence type="ECO:0000313" key="2">
    <source>
        <dbReference type="Proteomes" id="UP001234202"/>
    </source>
</evidence>
<reference evidence="1" key="1">
    <citation type="submission" date="2023-04" db="EMBL/GenBank/DDBJ databases">
        <title>Draft Genome sequencing of Naganishia species isolated from polar environments using Oxford Nanopore Technology.</title>
        <authorList>
            <person name="Leo P."/>
            <person name="Venkateswaran K."/>
        </authorList>
    </citation>
    <scope>NUCLEOTIDE SEQUENCE</scope>
    <source>
        <strain evidence="1">DBVPG 5303</strain>
    </source>
</reference>
<organism evidence="1 2">
    <name type="scientific">Naganishia onofrii</name>
    <dbReference type="NCBI Taxonomy" id="1851511"/>
    <lineage>
        <taxon>Eukaryota</taxon>
        <taxon>Fungi</taxon>
        <taxon>Dikarya</taxon>
        <taxon>Basidiomycota</taxon>
        <taxon>Agaricomycotina</taxon>
        <taxon>Tremellomycetes</taxon>
        <taxon>Filobasidiales</taxon>
        <taxon>Filobasidiaceae</taxon>
        <taxon>Naganishia</taxon>
    </lineage>
</organism>
<dbReference type="Proteomes" id="UP001234202">
    <property type="component" value="Unassembled WGS sequence"/>
</dbReference>
<name>A0ACC2XU28_9TREE</name>
<gene>
    <name evidence="1" type="ORF">QFC24_001548</name>
</gene>
<comment type="caution">
    <text evidence="1">The sequence shown here is derived from an EMBL/GenBank/DDBJ whole genome shotgun (WGS) entry which is preliminary data.</text>
</comment>
<dbReference type="EMBL" id="JASBWV010000004">
    <property type="protein sequence ID" value="KAJ9126521.1"/>
    <property type="molecule type" value="Genomic_DNA"/>
</dbReference>
<keyword evidence="2" id="KW-1185">Reference proteome</keyword>
<sequence>MCCQAKWKREAIPDHKVSSLETVEKAAELTALQFDFVDTAEFPITMVASSTWTNVIYKKCGDDCKIKIPFHIAKWIFVGCIIFGFLLLAYEAWKARRVIKSRDIAFAYTNVMANDYYSLRSYDTFCFFCQLGNSTKLTDDFAFFVFFTFKVVCYIQGNLKEFCCHKIDKRIAELLRHKQRARVRQQLALEKRLGEDGVLKDKTGNIIAAVALPTLPTLDYAEKEEGLRRAPQRIGRNRSIARFARSLSRKVKKTPPAPQGINAAAADAGVGLPPAQRESYSMF</sequence>